<dbReference type="PANTHER" id="PTHR24221:SF654">
    <property type="entry name" value="ATP-BINDING CASSETTE SUB-FAMILY B MEMBER 6"/>
    <property type="match status" value="1"/>
</dbReference>
<dbReference type="GO" id="GO:0140359">
    <property type="term" value="F:ABC-type transporter activity"/>
    <property type="evidence" value="ECO:0007669"/>
    <property type="project" value="InterPro"/>
</dbReference>
<keyword evidence="4 10" id="KW-0812">Transmembrane</keyword>
<evidence type="ECO:0000256" key="9">
    <source>
        <dbReference type="ARBA" id="ARBA00061644"/>
    </source>
</evidence>
<feature type="transmembrane region" description="Helical" evidence="10">
    <location>
        <begin position="21"/>
        <end position="49"/>
    </location>
</feature>
<reference evidence="13 14" key="2">
    <citation type="submission" date="2016-01" db="EMBL/GenBank/DDBJ databases">
        <title>Microcella alkaliphila JAM AC0309 whole genome shotgun sequence.</title>
        <authorList>
            <person name="Kurata A."/>
            <person name="Hirose Y."/>
            <person name="Kishimoto N."/>
            <person name="Kobayashi T."/>
        </authorList>
    </citation>
    <scope>NUCLEOTIDE SEQUENCE [LARGE SCALE GENOMIC DNA]</scope>
    <source>
        <strain evidence="13 14">JAM AC0309</strain>
    </source>
</reference>
<feature type="transmembrane region" description="Helical" evidence="10">
    <location>
        <begin position="145"/>
        <end position="168"/>
    </location>
</feature>
<dbReference type="FunFam" id="3.40.50.300:FF:000299">
    <property type="entry name" value="ABC transporter ATP-binding protein/permease"/>
    <property type="match status" value="1"/>
</dbReference>
<dbReference type="SUPFAM" id="SSF52540">
    <property type="entry name" value="P-loop containing nucleoside triphosphate hydrolases"/>
    <property type="match status" value="1"/>
</dbReference>
<gene>
    <name evidence="13" type="ORF">MalAC0309_2268</name>
</gene>
<feature type="domain" description="ABC transporter" evidence="11">
    <location>
        <begin position="353"/>
        <end position="588"/>
    </location>
</feature>
<dbReference type="InterPro" id="IPR003593">
    <property type="entry name" value="AAA+_ATPase"/>
</dbReference>
<dbReference type="AlphaFoldDB" id="A0A0U5BRV9"/>
<keyword evidence="3" id="KW-1003">Cell membrane</keyword>
<evidence type="ECO:0000256" key="5">
    <source>
        <dbReference type="ARBA" id="ARBA00022741"/>
    </source>
</evidence>
<feature type="transmembrane region" description="Helical" evidence="10">
    <location>
        <begin position="286"/>
        <end position="307"/>
    </location>
</feature>
<dbReference type="PROSITE" id="PS00211">
    <property type="entry name" value="ABC_TRANSPORTER_1"/>
    <property type="match status" value="1"/>
</dbReference>
<evidence type="ECO:0000256" key="7">
    <source>
        <dbReference type="ARBA" id="ARBA00022989"/>
    </source>
</evidence>
<accession>A0A0U5BRV9</accession>
<sequence length="594" mass="63407">MKLMYTTLRRIMPLLPDRARAFLITYTVITSGLAVLDIGALALLALSLTSMVAGEPVTLPLVGEVPPSGYVWILLVVSGLIILKSFLSIVLQWRATRRFAAFELEIGDRLFDAYIRAPWTERLKRNTAQLVRLADVGIANVTAGFLIPISTLPSLITTFVAVLIVLVIAQPVTAAITIGYLGLIAALLYYVVSRRAVQAGRVNRDYSFKVATLMTDMVSALKEITLAGKAPEVARVVHDNRIHTTRARANISFLGMVPRFVLDAALVGGFLLVGGVAYATGGAADAFAAVALFGVAGFRMIPSLTGFQSIVSTTHANVPQVDAVVRDITEARDYVANAETIGREPLVAEPSELRLTDVIFTYPGSDAPALRDVSLSIPMGSTVGIVGASGAGKSTLVDLILGLLVPSSGEARVGEQNLRDVMAAWRSRVGYVPQDVALFDGTIAQNVALTWSGELDEARIETALRRAQLWSTVEARPGGMHARVGDRGMALSGGQRQRLGIARALYDDPLVLVMDEATSALDTKTESDVAQAIRALRGDVTVVAVAHRLSTIRDSDQVVFMADGRVEARGTFAELIAAVPDFAVQAQLAGFATE</sequence>
<feature type="transmembrane region" description="Helical" evidence="10">
    <location>
        <begin position="174"/>
        <end position="192"/>
    </location>
</feature>
<dbReference type="PANTHER" id="PTHR24221">
    <property type="entry name" value="ATP-BINDING CASSETTE SUB-FAMILY B"/>
    <property type="match status" value="1"/>
</dbReference>
<dbReference type="InterPro" id="IPR011527">
    <property type="entry name" value="ABC1_TM_dom"/>
</dbReference>
<dbReference type="PROSITE" id="PS50929">
    <property type="entry name" value="ABC_TM1F"/>
    <property type="match status" value="1"/>
</dbReference>
<organism evidence="13 14">
    <name type="scientific">Microcella alkaliphila</name>
    <dbReference type="NCBI Taxonomy" id="279828"/>
    <lineage>
        <taxon>Bacteria</taxon>
        <taxon>Bacillati</taxon>
        <taxon>Actinomycetota</taxon>
        <taxon>Actinomycetes</taxon>
        <taxon>Micrococcales</taxon>
        <taxon>Microbacteriaceae</taxon>
        <taxon>Microcella</taxon>
    </lineage>
</organism>
<dbReference type="Proteomes" id="UP000218965">
    <property type="component" value="Chromosome"/>
</dbReference>
<evidence type="ECO:0000313" key="14">
    <source>
        <dbReference type="Proteomes" id="UP000218965"/>
    </source>
</evidence>
<dbReference type="Gene3D" id="1.20.1560.10">
    <property type="entry name" value="ABC transporter type 1, transmembrane domain"/>
    <property type="match status" value="1"/>
</dbReference>
<keyword evidence="5" id="KW-0547">Nucleotide-binding</keyword>
<dbReference type="GO" id="GO:0005524">
    <property type="term" value="F:ATP binding"/>
    <property type="evidence" value="ECO:0007669"/>
    <property type="project" value="UniProtKB-KW"/>
</dbReference>
<keyword evidence="2" id="KW-0813">Transport</keyword>
<dbReference type="Pfam" id="PF00005">
    <property type="entry name" value="ABC_tran"/>
    <property type="match status" value="1"/>
</dbReference>
<evidence type="ECO:0000259" key="11">
    <source>
        <dbReference type="PROSITE" id="PS50893"/>
    </source>
</evidence>
<evidence type="ECO:0000256" key="6">
    <source>
        <dbReference type="ARBA" id="ARBA00022840"/>
    </source>
</evidence>
<evidence type="ECO:0000256" key="8">
    <source>
        <dbReference type="ARBA" id="ARBA00023136"/>
    </source>
</evidence>
<evidence type="ECO:0000256" key="2">
    <source>
        <dbReference type="ARBA" id="ARBA00022448"/>
    </source>
</evidence>
<evidence type="ECO:0000256" key="10">
    <source>
        <dbReference type="SAM" id="Phobius"/>
    </source>
</evidence>
<dbReference type="KEGG" id="malk:MalAC0309_2268"/>
<feature type="domain" description="ABC transmembrane type-1" evidence="12">
    <location>
        <begin position="38"/>
        <end position="298"/>
    </location>
</feature>
<dbReference type="OrthoDB" id="9806127at2"/>
<evidence type="ECO:0000259" key="12">
    <source>
        <dbReference type="PROSITE" id="PS50929"/>
    </source>
</evidence>
<dbReference type="InterPro" id="IPR039421">
    <property type="entry name" value="Type_1_exporter"/>
</dbReference>
<dbReference type="SMART" id="SM00382">
    <property type="entry name" value="AAA"/>
    <property type="match status" value="1"/>
</dbReference>
<dbReference type="InterPro" id="IPR036640">
    <property type="entry name" value="ABC1_TM_sf"/>
</dbReference>
<dbReference type="InterPro" id="IPR027417">
    <property type="entry name" value="P-loop_NTPase"/>
</dbReference>
<keyword evidence="8 10" id="KW-0472">Membrane</keyword>
<keyword evidence="7 10" id="KW-1133">Transmembrane helix</keyword>
<dbReference type="InterPro" id="IPR003439">
    <property type="entry name" value="ABC_transporter-like_ATP-bd"/>
</dbReference>
<feature type="transmembrane region" description="Helical" evidence="10">
    <location>
        <begin position="69"/>
        <end position="91"/>
    </location>
</feature>
<protein>
    <submittedName>
        <fullName evidence="13">ATP-binding protein of ABC transporter</fullName>
    </submittedName>
</protein>
<dbReference type="InterPro" id="IPR017871">
    <property type="entry name" value="ABC_transporter-like_CS"/>
</dbReference>
<proteinExistence type="inferred from homology"/>
<feature type="transmembrane region" description="Helical" evidence="10">
    <location>
        <begin position="260"/>
        <end position="280"/>
    </location>
</feature>
<evidence type="ECO:0000313" key="13">
    <source>
        <dbReference type="EMBL" id="BAU33110.1"/>
    </source>
</evidence>
<comment type="similarity">
    <text evidence="9">Belongs to the ABC transporter superfamily. Lipid exporter (TC 3.A.1.106) family.</text>
</comment>
<dbReference type="GO" id="GO:0016887">
    <property type="term" value="F:ATP hydrolysis activity"/>
    <property type="evidence" value="ECO:0007669"/>
    <property type="project" value="InterPro"/>
</dbReference>
<dbReference type="GO" id="GO:0005886">
    <property type="term" value="C:plasma membrane"/>
    <property type="evidence" value="ECO:0007669"/>
    <property type="project" value="UniProtKB-SubCell"/>
</dbReference>
<dbReference type="PROSITE" id="PS50893">
    <property type="entry name" value="ABC_TRANSPORTER_2"/>
    <property type="match status" value="1"/>
</dbReference>
<evidence type="ECO:0000256" key="4">
    <source>
        <dbReference type="ARBA" id="ARBA00022692"/>
    </source>
</evidence>
<dbReference type="SUPFAM" id="SSF90123">
    <property type="entry name" value="ABC transporter transmembrane region"/>
    <property type="match status" value="1"/>
</dbReference>
<reference evidence="14" key="1">
    <citation type="submission" date="2015-12" db="EMBL/GenBank/DDBJ databases">
        <authorList>
            <person name="Shamseldin A."/>
            <person name="Moawad H."/>
            <person name="Abd El-Rahim W.M."/>
            <person name="Sadowsky M.J."/>
        </authorList>
    </citation>
    <scope>NUCLEOTIDE SEQUENCE [LARGE SCALE GENOMIC DNA]</scope>
    <source>
        <strain evidence="14">JAM AC0309</strain>
    </source>
</reference>
<evidence type="ECO:0000256" key="1">
    <source>
        <dbReference type="ARBA" id="ARBA00004651"/>
    </source>
</evidence>
<name>A0A0U5BRV9_9MICO</name>
<keyword evidence="6 13" id="KW-0067">ATP-binding</keyword>
<comment type="subcellular location">
    <subcellularLocation>
        <location evidence="1">Cell membrane</location>
        <topology evidence="1">Multi-pass membrane protein</topology>
    </subcellularLocation>
</comment>
<evidence type="ECO:0000256" key="3">
    <source>
        <dbReference type="ARBA" id="ARBA00022475"/>
    </source>
</evidence>
<dbReference type="GO" id="GO:0034040">
    <property type="term" value="F:ATPase-coupled lipid transmembrane transporter activity"/>
    <property type="evidence" value="ECO:0007669"/>
    <property type="project" value="TreeGrafter"/>
</dbReference>
<dbReference type="EMBL" id="AP017315">
    <property type="protein sequence ID" value="BAU33110.1"/>
    <property type="molecule type" value="Genomic_DNA"/>
</dbReference>
<dbReference type="Gene3D" id="3.40.50.300">
    <property type="entry name" value="P-loop containing nucleotide triphosphate hydrolases"/>
    <property type="match status" value="1"/>
</dbReference>